<evidence type="ECO:0000259" key="1">
    <source>
        <dbReference type="Pfam" id="PF13472"/>
    </source>
</evidence>
<dbReference type="PANTHER" id="PTHR43784">
    <property type="entry name" value="GDSL-LIKE LIPASE/ACYLHYDROLASE, PUTATIVE (AFU_ORTHOLOGUE AFUA_2G00820)-RELATED"/>
    <property type="match status" value="1"/>
</dbReference>
<organism evidence="2 3">
    <name type="scientific">Tamaricihabitans halophyticus</name>
    <dbReference type="NCBI Taxonomy" id="1262583"/>
    <lineage>
        <taxon>Bacteria</taxon>
        <taxon>Bacillati</taxon>
        <taxon>Actinomycetota</taxon>
        <taxon>Actinomycetes</taxon>
        <taxon>Pseudonocardiales</taxon>
        <taxon>Pseudonocardiaceae</taxon>
        <taxon>Tamaricihabitans</taxon>
    </lineage>
</organism>
<accession>A0A4R2RCC4</accession>
<dbReference type="Gene3D" id="3.40.50.1110">
    <property type="entry name" value="SGNH hydrolase"/>
    <property type="match status" value="1"/>
</dbReference>
<dbReference type="Pfam" id="PF13472">
    <property type="entry name" value="Lipase_GDSL_2"/>
    <property type="match status" value="1"/>
</dbReference>
<dbReference type="RefSeq" id="WP_132875863.1">
    <property type="nucleotide sequence ID" value="NZ_SLXQ01000001.1"/>
</dbReference>
<name>A0A4R2RCC4_9PSEU</name>
<sequence>MISRRGLFAAGMAVTAGAVVTSCTPWEKAAEGEERPGGLPDGWVASWGAPAGGPEPDTSKGYPFKSIRNLLQISLGGSAVRVRMSNLYGKDPLELKHVTVAIQAEPNSPEARPESMRTATFDGAQAVVIQPGTEVWSDKVDLELPHNANLLVTTYATGGSGPVSYHPMAVQFNYMAEGKDFADDPRADRFTEQNSWWRYVTEVAVYAPQAAGAVATFGGSSTDGAGSTMGGNARWPDYLGRRLIDMAPKQQMGVYNAGVSANRLLVDSNNYGHEGAGKVGLERLQRDVIDRAGVRTLIVAHGLNDLQQPPKVPNTAQRVIEQFTRIVSRCHDNDIRVVGTTITPFKYWGTHNPETERERQEINEFVLHGGVFDAVADFDKAILDPNDPLAMRPEFDFGDHMHCNDAGYRAMADAINLERLT</sequence>
<dbReference type="CDD" id="cd01830">
    <property type="entry name" value="XynE_like"/>
    <property type="match status" value="1"/>
</dbReference>
<protein>
    <submittedName>
        <fullName evidence="2">Lysophospholipase L1-like esterase</fullName>
    </submittedName>
</protein>
<dbReference type="OrthoDB" id="1828825at2"/>
<dbReference type="SUPFAM" id="SSF52266">
    <property type="entry name" value="SGNH hydrolase"/>
    <property type="match status" value="1"/>
</dbReference>
<dbReference type="Proteomes" id="UP000294911">
    <property type="component" value="Unassembled WGS sequence"/>
</dbReference>
<evidence type="ECO:0000313" key="2">
    <source>
        <dbReference type="EMBL" id="TCP57381.1"/>
    </source>
</evidence>
<dbReference type="EMBL" id="SLXQ01000001">
    <property type="protein sequence ID" value="TCP57381.1"/>
    <property type="molecule type" value="Genomic_DNA"/>
</dbReference>
<dbReference type="InterPro" id="IPR036514">
    <property type="entry name" value="SGNH_hydro_sf"/>
</dbReference>
<feature type="domain" description="SGNH hydrolase-type esterase" evidence="1">
    <location>
        <begin position="217"/>
        <end position="410"/>
    </location>
</feature>
<dbReference type="PANTHER" id="PTHR43784:SF2">
    <property type="entry name" value="GDSL-LIKE LIPASE_ACYLHYDROLASE, PUTATIVE (AFU_ORTHOLOGUE AFUA_2G00820)-RELATED"/>
    <property type="match status" value="1"/>
</dbReference>
<reference evidence="2 3" key="1">
    <citation type="submission" date="2019-03" db="EMBL/GenBank/DDBJ databases">
        <title>Genomic Encyclopedia of Type Strains, Phase IV (KMG-IV): sequencing the most valuable type-strain genomes for metagenomic binning, comparative biology and taxonomic classification.</title>
        <authorList>
            <person name="Goeker M."/>
        </authorList>
    </citation>
    <scope>NUCLEOTIDE SEQUENCE [LARGE SCALE GENOMIC DNA]</scope>
    <source>
        <strain evidence="2 3">DSM 45765</strain>
    </source>
</reference>
<dbReference type="PROSITE" id="PS51257">
    <property type="entry name" value="PROKAR_LIPOPROTEIN"/>
    <property type="match status" value="1"/>
</dbReference>
<dbReference type="AlphaFoldDB" id="A0A4R2RCC4"/>
<evidence type="ECO:0000313" key="3">
    <source>
        <dbReference type="Proteomes" id="UP000294911"/>
    </source>
</evidence>
<gene>
    <name evidence="2" type="ORF">EV191_1011336</name>
</gene>
<comment type="caution">
    <text evidence="2">The sequence shown here is derived from an EMBL/GenBank/DDBJ whole genome shotgun (WGS) entry which is preliminary data.</text>
</comment>
<dbReference type="InterPro" id="IPR013830">
    <property type="entry name" value="SGNH_hydro"/>
</dbReference>
<keyword evidence="3" id="KW-1185">Reference proteome</keyword>
<proteinExistence type="predicted"/>
<dbReference type="InterPro" id="IPR053140">
    <property type="entry name" value="GDSL_Rv0518-like"/>
</dbReference>